<keyword evidence="3" id="KW-1185">Reference proteome</keyword>
<reference evidence="2 3" key="1">
    <citation type="journal article" date="2003" name="Int. J. Syst. Evol. Microbiol.">
        <title>Towards a standardized format for the description of a novel species (of an established genus): Ochrobactrum gallinifaecis sp. nov.</title>
        <authorList>
            <person name="Kampfer P."/>
            <person name="Buczolits S."/>
            <person name="Albrecht A."/>
            <person name="Busse H.J."/>
            <person name="Stackebrandt E."/>
        </authorList>
    </citation>
    <scope>NUCLEOTIDE SEQUENCE [LARGE SCALE GENOMIC DNA]</scope>
    <source>
        <strain evidence="2 3">ISO 196</strain>
    </source>
</reference>
<dbReference type="RefSeq" id="WP_140904214.1">
    <property type="nucleotide sequence ID" value="NZ_JBHTMD010000007.1"/>
</dbReference>
<gene>
    <name evidence="2" type="ORF">FHY56_05755</name>
</gene>
<evidence type="ECO:0000313" key="2">
    <source>
        <dbReference type="EMBL" id="TPF76164.1"/>
    </source>
</evidence>
<feature type="transmembrane region" description="Helical" evidence="1">
    <location>
        <begin position="21"/>
        <end position="45"/>
    </location>
</feature>
<comment type="caution">
    <text evidence="2">The sequence shown here is derived from an EMBL/GenBank/DDBJ whole genome shotgun (WGS) entry which is preliminary data.</text>
</comment>
<keyword evidence="1" id="KW-1133">Transmembrane helix</keyword>
<evidence type="ECO:0000256" key="1">
    <source>
        <dbReference type="SAM" id="Phobius"/>
    </source>
</evidence>
<dbReference type="OrthoDB" id="7843961at2"/>
<evidence type="ECO:0000313" key="3">
    <source>
        <dbReference type="Proteomes" id="UP000315388"/>
    </source>
</evidence>
<name>A0A502BPP6_9HYPH</name>
<organism evidence="2 3">
    <name type="scientific">Brucella gallinifaecis</name>
    <dbReference type="NCBI Taxonomy" id="215590"/>
    <lineage>
        <taxon>Bacteria</taxon>
        <taxon>Pseudomonadati</taxon>
        <taxon>Pseudomonadota</taxon>
        <taxon>Alphaproteobacteria</taxon>
        <taxon>Hyphomicrobiales</taxon>
        <taxon>Brucellaceae</taxon>
        <taxon>Brucella/Ochrobactrum group</taxon>
        <taxon>Brucella</taxon>
    </lineage>
</organism>
<proteinExistence type="predicted"/>
<sequence length="181" mass="21547">MLQIFRRKTFWKKTLWWVWKVYEFFCVTIVTLYIAFMLVAMVSYFNDSYVLPNKMVVKRVFDFTLSGRTDLFASDGYTRLAEDMEFICFNDRYIKVFTMDPGGGVFDGETNLPVPKEKRDITGLSKWPHSCYGYYTAWLDPELLFERSQEPFVASCNSRNFSNSSLKNLAWLEKRRCRSRR</sequence>
<dbReference type="Proteomes" id="UP000315388">
    <property type="component" value="Unassembled WGS sequence"/>
</dbReference>
<accession>A0A502BPP6</accession>
<protein>
    <submittedName>
        <fullName evidence="2">Uncharacterized protein</fullName>
    </submittedName>
</protein>
<keyword evidence="1" id="KW-0812">Transmembrane</keyword>
<dbReference type="EMBL" id="VEWJ01000003">
    <property type="protein sequence ID" value="TPF76164.1"/>
    <property type="molecule type" value="Genomic_DNA"/>
</dbReference>
<keyword evidence="1" id="KW-0472">Membrane</keyword>
<dbReference type="AlphaFoldDB" id="A0A502BPP6"/>